<comment type="caution">
    <text evidence="1">The sequence shown here is derived from an EMBL/GenBank/DDBJ whole genome shotgun (WGS) entry which is preliminary data.</text>
</comment>
<dbReference type="EMBL" id="CAJVPU010001206">
    <property type="protein sequence ID" value="CAG8474277.1"/>
    <property type="molecule type" value="Genomic_DNA"/>
</dbReference>
<proteinExistence type="predicted"/>
<evidence type="ECO:0000313" key="2">
    <source>
        <dbReference type="Proteomes" id="UP000789702"/>
    </source>
</evidence>
<accession>A0ACA9KHK9</accession>
<keyword evidence="2" id="KW-1185">Reference proteome</keyword>
<evidence type="ECO:0000313" key="1">
    <source>
        <dbReference type="EMBL" id="CAG8474277.1"/>
    </source>
</evidence>
<protein>
    <submittedName>
        <fullName evidence="1">12893_t:CDS:1</fullName>
    </submittedName>
</protein>
<dbReference type="Proteomes" id="UP000789702">
    <property type="component" value="Unassembled WGS sequence"/>
</dbReference>
<name>A0ACA9KHK9_9GLOM</name>
<reference evidence="1" key="1">
    <citation type="submission" date="2021-06" db="EMBL/GenBank/DDBJ databases">
        <authorList>
            <person name="Kallberg Y."/>
            <person name="Tangrot J."/>
            <person name="Rosling A."/>
        </authorList>
    </citation>
    <scope>NUCLEOTIDE SEQUENCE</scope>
    <source>
        <strain evidence="1">IL203A</strain>
    </source>
</reference>
<sequence>MTNLLQHLILQQGESIFWSIPLKMMYYLFIPVIVIDYVGITYMGIFLSNKLFGRPNIGAWTGQILGNIIIFARIYMCNLDREIIRLGLLPLSLEEEKDLETKEKQIFNESSVFGISKIWVLECKTGGFLHGSLILAGLLSCNGSFVNIFS</sequence>
<gene>
    <name evidence="1" type="ORF">DHETER_LOCUS1852</name>
</gene>
<organism evidence="1 2">
    <name type="scientific">Dentiscutata heterogama</name>
    <dbReference type="NCBI Taxonomy" id="1316150"/>
    <lineage>
        <taxon>Eukaryota</taxon>
        <taxon>Fungi</taxon>
        <taxon>Fungi incertae sedis</taxon>
        <taxon>Mucoromycota</taxon>
        <taxon>Glomeromycotina</taxon>
        <taxon>Glomeromycetes</taxon>
        <taxon>Diversisporales</taxon>
        <taxon>Gigasporaceae</taxon>
        <taxon>Dentiscutata</taxon>
    </lineage>
</organism>